<gene>
    <name evidence="1" type="ORF">GKE97_10475</name>
</gene>
<sequence>MFEKIGSLYINGAPAKTGAMYQPEDIIGFGDIAPGLELYWKPIDKHSYILAAPALLCISWRQLRDLGFVSGKPFQMDGRMFMVRLPRLGVKPPANQAVPEGISFWGEETFIGFEGKKPEQRSPIAGLNANSWDSAHPAERRENLGFVPVLDEGI</sequence>
<evidence type="ECO:0000313" key="2">
    <source>
        <dbReference type="Proteomes" id="UP000434475"/>
    </source>
</evidence>
<dbReference type="EMBL" id="WKPR01000009">
    <property type="protein sequence ID" value="MSB19940.1"/>
    <property type="molecule type" value="Genomic_DNA"/>
</dbReference>
<organism evidence="1 2">
    <name type="scientific">Flavonifractor plautii</name>
    <name type="common">Fusobacterium plautii</name>
    <dbReference type="NCBI Taxonomy" id="292800"/>
    <lineage>
        <taxon>Bacteria</taxon>
        <taxon>Bacillati</taxon>
        <taxon>Bacillota</taxon>
        <taxon>Clostridia</taxon>
        <taxon>Eubacteriales</taxon>
        <taxon>Oscillospiraceae</taxon>
        <taxon>Flavonifractor</taxon>
    </lineage>
</organism>
<dbReference type="RefSeq" id="WP_172697666.1">
    <property type="nucleotide sequence ID" value="NZ_JAQLWY010000020.1"/>
</dbReference>
<protein>
    <submittedName>
        <fullName evidence="1">Uncharacterized protein</fullName>
    </submittedName>
</protein>
<accession>A0A6I2R4M7</accession>
<dbReference type="AlphaFoldDB" id="A0A6I2R4M7"/>
<evidence type="ECO:0000313" key="1">
    <source>
        <dbReference type="EMBL" id="MSB19940.1"/>
    </source>
</evidence>
<proteinExistence type="predicted"/>
<dbReference type="Proteomes" id="UP000434475">
    <property type="component" value="Unassembled WGS sequence"/>
</dbReference>
<name>A0A6I2R4M7_FLAPL</name>
<reference evidence="1 2" key="1">
    <citation type="journal article" date="2019" name="Nat. Med.">
        <title>A library of human gut bacterial isolates paired with longitudinal multiomics data enables mechanistic microbiome research.</title>
        <authorList>
            <person name="Poyet M."/>
            <person name="Groussin M."/>
            <person name="Gibbons S.M."/>
            <person name="Avila-Pacheco J."/>
            <person name="Jiang X."/>
            <person name="Kearney S.M."/>
            <person name="Perrotta A.R."/>
            <person name="Berdy B."/>
            <person name="Zhao S."/>
            <person name="Lieberman T.D."/>
            <person name="Swanson P.K."/>
            <person name="Smith M."/>
            <person name="Roesemann S."/>
            <person name="Alexander J.E."/>
            <person name="Rich S.A."/>
            <person name="Livny J."/>
            <person name="Vlamakis H."/>
            <person name="Clish C."/>
            <person name="Bullock K."/>
            <person name="Deik A."/>
            <person name="Scott J."/>
            <person name="Pierce K.A."/>
            <person name="Xavier R.J."/>
            <person name="Alm E.J."/>
        </authorList>
    </citation>
    <scope>NUCLEOTIDE SEQUENCE [LARGE SCALE GENOMIC DNA]</scope>
    <source>
        <strain evidence="1 2">BIOML-A2</strain>
    </source>
</reference>
<comment type="caution">
    <text evidence="1">The sequence shown here is derived from an EMBL/GenBank/DDBJ whole genome shotgun (WGS) entry which is preliminary data.</text>
</comment>